<feature type="region of interest" description="Disordered" evidence="2">
    <location>
        <begin position="371"/>
        <end position="416"/>
    </location>
</feature>
<feature type="coiled-coil region" evidence="1">
    <location>
        <begin position="818"/>
        <end position="845"/>
    </location>
</feature>
<comment type="caution">
    <text evidence="3">The sequence shown here is derived from an EMBL/GenBank/DDBJ whole genome shotgun (WGS) entry which is preliminary data.</text>
</comment>
<evidence type="ECO:0000313" key="4">
    <source>
        <dbReference type="Proteomes" id="UP001141327"/>
    </source>
</evidence>
<feature type="compositionally biased region" description="Low complexity" evidence="2">
    <location>
        <begin position="512"/>
        <end position="583"/>
    </location>
</feature>
<feature type="compositionally biased region" description="Pro residues" evidence="2">
    <location>
        <begin position="584"/>
        <end position="601"/>
    </location>
</feature>
<dbReference type="EMBL" id="JAPMOS010000115">
    <property type="protein sequence ID" value="KAJ4455223.1"/>
    <property type="molecule type" value="Genomic_DNA"/>
</dbReference>
<dbReference type="Gene3D" id="1.20.5.170">
    <property type="match status" value="1"/>
</dbReference>
<sequence>MIKSIWENNRRIRQSPVDISSAENTLFDLDMPFAAERVYTPLAATPLFFFFTMSKIQDLTKAVFRAFLPKLLDETSYLNGYIDPLTREDSGAAGKITIGARQKSAWNSSIARDWSMGDYIFDFGLSAISFFDLNFARGTPYCDVTGLRPGLCTFFPVAGAPLGPGAPDVAVLGVEGSDQCERVGAYLLGFDNIGLQVDLGISAVLANLRVTDDFAIPETLDLDFINVGTSPPEQLCPREVWQLVVPEASAAPSRPASDPAPSDAVATVTSTSHHVDKQAIHTQVTPGDWHKWLSGNYGRVRVCEVYKAGKADCSVATASPGGKGLVHHLRKINASVLSLYSPILYSEGTLNSIRWEDLRQVYELATEDVEPFLPAPKKDPQSSPKGQQEAAPSSVDLEETKGHPEKNPSEDGSKAICLPSPALPHVSPQTCLTQSVILPACLLRLASAPSRSSKRPKKTPPADRIAHLVGHPGFYRNHLLFHLVRVVTYKPPEGNLPRRLAPASSPAPRPAAPDADTASSPAPRPAAPDADTASSPAPRPAAPDADTASSPAPRPAAPDADTASSPAPRPALASGPHPDADPASSPPAPPPPQGASAPPPGSSAAGDTLSPYSAPTPLGGAPKSRRSTAPPSSSAEAATVAKAIAAVEKILGTCTEEKLRKLNPAGARFPQPDILPNAAHFAGLFEEVILYMPLSAEALAPPPETMTPGTQPSDGTQAQALETQPSAGTPRNIDERWRDTVAGLITKYKMRGLMALQYYGKFRLAIPHISDMAIKLAERTPAATATKSRFDTLERDVAVTRQEVAVTRQEVAVTRQEVAGIKSRFDALERDVAEIKHEMAGIKLEIRESFLSMGKELLAQLKQQAPQ</sequence>
<keyword evidence="4" id="KW-1185">Reference proteome</keyword>
<keyword evidence="1" id="KW-0175">Coiled coil</keyword>
<gene>
    <name evidence="3" type="ORF">PAPYR_9879</name>
</gene>
<evidence type="ECO:0000313" key="3">
    <source>
        <dbReference type="EMBL" id="KAJ4455223.1"/>
    </source>
</evidence>
<proteinExistence type="predicted"/>
<dbReference type="Proteomes" id="UP001141327">
    <property type="component" value="Unassembled WGS sequence"/>
</dbReference>
<evidence type="ECO:0000256" key="1">
    <source>
        <dbReference type="SAM" id="Coils"/>
    </source>
</evidence>
<reference evidence="3" key="1">
    <citation type="journal article" date="2022" name="bioRxiv">
        <title>Genomics of Preaxostyla Flagellates Illuminates Evolutionary Transitions and the Path Towards Mitochondrial Loss.</title>
        <authorList>
            <person name="Novak L.V.F."/>
            <person name="Treitli S.C."/>
            <person name="Pyrih J."/>
            <person name="Halakuc P."/>
            <person name="Pipaliya S.V."/>
            <person name="Vacek V."/>
            <person name="Brzon O."/>
            <person name="Soukal P."/>
            <person name="Eme L."/>
            <person name="Dacks J.B."/>
            <person name="Karnkowska A."/>
            <person name="Elias M."/>
            <person name="Hampl V."/>
        </authorList>
    </citation>
    <scope>NUCLEOTIDE SEQUENCE</scope>
    <source>
        <strain evidence="3">RCP-MX</strain>
    </source>
</reference>
<feature type="compositionally biased region" description="Basic and acidic residues" evidence="2">
    <location>
        <begin position="398"/>
        <end position="413"/>
    </location>
</feature>
<feature type="region of interest" description="Disordered" evidence="2">
    <location>
        <begin position="492"/>
        <end position="635"/>
    </location>
</feature>
<dbReference type="PANTHER" id="PTHR48148">
    <property type="entry name" value="KERATINOCYTE PROLINE-RICH PROTEIN"/>
    <property type="match status" value="1"/>
</dbReference>
<protein>
    <submittedName>
        <fullName evidence="3">Uncharacterized protein</fullName>
    </submittedName>
</protein>
<name>A0ABQ8UB17_9EUKA</name>
<feature type="compositionally biased region" description="Low complexity" evidence="2">
    <location>
        <begin position="251"/>
        <end position="266"/>
    </location>
</feature>
<feature type="region of interest" description="Disordered" evidence="2">
    <location>
        <begin position="251"/>
        <end position="279"/>
    </location>
</feature>
<evidence type="ECO:0000256" key="2">
    <source>
        <dbReference type="SAM" id="MobiDB-lite"/>
    </source>
</evidence>
<organism evidence="3 4">
    <name type="scientific">Paratrimastix pyriformis</name>
    <dbReference type="NCBI Taxonomy" id="342808"/>
    <lineage>
        <taxon>Eukaryota</taxon>
        <taxon>Metamonada</taxon>
        <taxon>Preaxostyla</taxon>
        <taxon>Paratrimastigidae</taxon>
        <taxon>Paratrimastix</taxon>
    </lineage>
</organism>
<dbReference type="PANTHER" id="PTHR48148:SF2">
    <property type="entry name" value="PA14 DOMAIN-CONTAINING PROTEIN"/>
    <property type="match status" value="1"/>
</dbReference>
<accession>A0ABQ8UB17</accession>